<keyword evidence="3" id="KW-0862">Zinc</keyword>
<feature type="region of interest" description="Disordered" evidence="5">
    <location>
        <begin position="278"/>
        <end position="299"/>
    </location>
</feature>
<name>A0AA35RJE9_GEOBA</name>
<evidence type="ECO:0000256" key="2">
    <source>
        <dbReference type="ARBA" id="ARBA00022771"/>
    </source>
</evidence>
<protein>
    <submittedName>
        <fullName evidence="7">RING finger protein 44</fullName>
    </submittedName>
</protein>
<dbReference type="PANTHER" id="PTHR45931">
    <property type="entry name" value="SI:CH211-59O9.10"/>
    <property type="match status" value="1"/>
</dbReference>
<dbReference type="GO" id="GO:0006511">
    <property type="term" value="P:ubiquitin-dependent protein catabolic process"/>
    <property type="evidence" value="ECO:0007669"/>
    <property type="project" value="TreeGrafter"/>
</dbReference>
<proteinExistence type="predicted"/>
<dbReference type="SMART" id="SM00184">
    <property type="entry name" value="RING"/>
    <property type="match status" value="1"/>
</dbReference>
<dbReference type="PROSITE" id="PS50089">
    <property type="entry name" value="ZF_RING_2"/>
    <property type="match status" value="1"/>
</dbReference>
<feature type="compositionally biased region" description="Pro residues" evidence="5">
    <location>
        <begin position="481"/>
        <end position="496"/>
    </location>
</feature>
<reference evidence="7" key="1">
    <citation type="submission" date="2023-03" db="EMBL/GenBank/DDBJ databases">
        <authorList>
            <person name="Steffen K."/>
            <person name="Cardenas P."/>
        </authorList>
    </citation>
    <scope>NUCLEOTIDE SEQUENCE</scope>
</reference>
<evidence type="ECO:0000256" key="1">
    <source>
        <dbReference type="ARBA" id="ARBA00022723"/>
    </source>
</evidence>
<dbReference type="Pfam" id="PF13639">
    <property type="entry name" value="zf-RING_2"/>
    <property type="match status" value="1"/>
</dbReference>
<dbReference type="EMBL" id="CASHTH010001130">
    <property type="protein sequence ID" value="CAI8011823.1"/>
    <property type="molecule type" value="Genomic_DNA"/>
</dbReference>
<dbReference type="GO" id="GO:0005634">
    <property type="term" value="C:nucleus"/>
    <property type="evidence" value="ECO:0007669"/>
    <property type="project" value="TreeGrafter"/>
</dbReference>
<evidence type="ECO:0000259" key="6">
    <source>
        <dbReference type="PROSITE" id="PS50089"/>
    </source>
</evidence>
<dbReference type="InterPro" id="IPR051834">
    <property type="entry name" value="RING_finger_E3_ligase"/>
</dbReference>
<feature type="compositionally biased region" description="Basic and acidic residues" evidence="5">
    <location>
        <begin position="546"/>
        <end position="577"/>
    </location>
</feature>
<sequence>MEMPGDNGQPSTGASGAPLASTTRLPPLYYGPGGGVVDGFPCGLSSLTGLPNESPSFFLPPHHLHLSHHYPLPSSSSSPFTHRPGAPPTFNDHTLFGQQAMPMLTSHTHLASPNRIMSNESLRNHNLQFIPETPPTLTNYSHRLFPHHQSPPTNQLSHALNHRQCQPANLFRTVAMTTPSLVGQSTSSGNGDGMSVLSWERETQEGATPGLLSQSSSDSAANGVRNSPGKRRFASTEEQYSSESYSPLAPNRTIFKAPRLEDCGRSALHAPVIRGSFQNAHDSIPHSGETIGTRGTQDSRILSDTLLQPPSLISSSSSSGNPARDDVNSDVARVSFNLRLPRYSGGATPTSNVASSNQTASMLPGATGGKRQNESVLFGDHETGGIGTFTLFEHPSLSVDLPQSMPTITSSSATAAPTSCDQTVPHHCTSSSSVVAPATQTRGRGFSLSVEISGSSDRVDSIDLNLDTSSECAVTSSSIPYNPPFSPPPPPPPPPISVSSTLSLSPSPPHPASSPPAANGLRSEPGTSGLGREEIINVDSSDDEDDHHVIMFTREPDNRRLGNTTRRRDATQMSQDERVARHLQAQFDRELDVSAVTHPSSSSSSSHRRLFGELRGQRRSQADSNLWSSRGYPSGVIPSLPLQTTTTPGSVCPPTSTSNYRALASHIHHITPSDAHRLLQVASHSGHAPSVGGAFSGHTSSVGGARRRPLQLRSSPTVIFNAIMGSHTSYEELLELAERLGPAQPRGLSRDEISRLPSRTHRKKDGDDKSCVVCMSEFQMREKIRTLRPCRHDFHQKCIDRWLKEHNTCPICRETVTTISS</sequence>
<dbReference type="GO" id="GO:0008270">
    <property type="term" value="F:zinc ion binding"/>
    <property type="evidence" value="ECO:0007669"/>
    <property type="project" value="UniProtKB-KW"/>
</dbReference>
<feature type="region of interest" description="Disordered" evidence="5">
    <location>
        <begin position="341"/>
        <end position="373"/>
    </location>
</feature>
<dbReference type="GO" id="GO:0061630">
    <property type="term" value="F:ubiquitin protein ligase activity"/>
    <property type="evidence" value="ECO:0007669"/>
    <property type="project" value="TreeGrafter"/>
</dbReference>
<accession>A0AA35RJE9</accession>
<feature type="compositionally biased region" description="Low complexity" evidence="5">
    <location>
        <begin position="236"/>
        <end position="246"/>
    </location>
</feature>
<feature type="compositionally biased region" description="Polar residues" evidence="5">
    <location>
        <begin position="347"/>
        <end position="361"/>
    </location>
</feature>
<evidence type="ECO:0000256" key="3">
    <source>
        <dbReference type="ARBA" id="ARBA00022833"/>
    </source>
</evidence>
<feature type="region of interest" description="Disordered" evidence="5">
    <location>
        <begin position="596"/>
        <end position="630"/>
    </location>
</feature>
<feature type="compositionally biased region" description="Polar residues" evidence="5">
    <location>
        <begin position="8"/>
        <end position="20"/>
    </location>
</feature>
<evidence type="ECO:0000256" key="5">
    <source>
        <dbReference type="SAM" id="MobiDB-lite"/>
    </source>
</evidence>
<dbReference type="AlphaFoldDB" id="A0AA35RJE9"/>
<dbReference type="Proteomes" id="UP001174909">
    <property type="component" value="Unassembled WGS sequence"/>
</dbReference>
<feature type="compositionally biased region" description="Polar residues" evidence="5">
    <location>
        <begin position="211"/>
        <end position="220"/>
    </location>
</feature>
<dbReference type="InterPro" id="IPR001841">
    <property type="entry name" value="Znf_RING"/>
</dbReference>
<dbReference type="PANTHER" id="PTHR45931:SF3">
    <property type="entry name" value="RING ZINC FINGER-CONTAINING PROTEIN"/>
    <property type="match status" value="1"/>
</dbReference>
<feature type="region of interest" description="Disordered" evidence="5">
    <location>
        <begin position="1"/>
        <end position="20"/>
    </location>
</feature>
<organism evidence="7 8">
    <name type="scientific">Geodia barretti</name>
    <name type="common">Barrett's horny sponge</name>
    <dbReference type="NCBI Taxonomy" id="519541"/>
    <lineage>
        <taxon>Eukaryota</taxon>
        <taxon>Metazoa</taxon>
        <taxon>Porifera</taxon>
        <taxon>Demospongiae</taxon>
        <taxon>Heteroscleromorpha</taxon>
        <taxon>Tetractinellida</taxon>
        <taxon>Astrophorina</taxon>
        <taxon>Geodiidae</taxon>
        <taxon>Geodia</taxon>
    </lineage>
</organism>
<feature type="region of interest" description="Disordered" evidence="5">
    <location>
        <begin position="474"/>
        <end position="577"/>
    </location>
</feature>
<feature type="domain" description="RING-type" evidence="6">
    <location>
        <begin position="771"/>
        <end position="813"/>
    </location>
</feature>
<dbReference type="SUPFAM" id="SSF57850">
    <property type="entry name" value="RING/U-box"/>
    <property type="match status" value="1"/>
</dbReference>
<evidence type="ECO:0000313" key="7">
    <source>
        <dbReference type="EMBL" id="CAI8011823.1"/>
    </source>
</evidence>
<evidence type="ECO:0000313" key="8">
    <source>
        <dbReference type="Proteomes" id="UP001174909"/>
    </source>
</evidence>
<dbReference type="InterPro" id="IPR013083">
    <property type="entry name" value="Znf_RING/FYVE/PHD"/>
</dbReference>
<keyword evidence="1" id="KW-0479">Metal-binding</keyword>
<dbReference type="Gene3D" id="3.30.40.10">
    <property type="entry name" value="Zinc/RING finger domain, C3HC4 (zinc finger)"/>
    <property type="match status" value="1"/>
</dbReference>
<comment type="caution">
    <text evidence="7">The sequence shown here is derived from an EMBL/GenBank/DDBJ whole genome shotgun (WGS) entry which is preliminary data.</text>
</comment>
<gene>
    <name evidence="7" type="ORF">GBAR_LOCUS7581</name>
</gene>
<keyword evidence="8" id="KW-1185">Reference proteome</keyword>
<keyword evidence="2 4" id="KW-0863">Zinc-finger</keyword>
<dbReference type="CDD" id="cd16472">
    <property type="entry name" value="RING-H2_RNF38-like"/>
    <property type="match status" value="1"/>
</dbReference>
<evidence type="ECO:0000256" key="4">
    <source>
        <dbReference type="PROSITE-ProRule" id="PRU00175"/>
    </source>
</evidence>
<feature type="region of interest" description="Disordered" evidence="5">
    <location>
        <begin position="206"/>
        <end position="249"/>
    </location>
</feature>